<dbReference type="PANTHER" id="PTHR43179">
    <property type="entry name" value="RHAMNOSYLTRANSFERASE WBBL"/>
    <property type="match status" value="1"/>
</dbReference>
<keyword evidence="3 8" id="KW-0328">Glycosyltransferase</keyword>
<dbReference type="EC" id="2.4.1.288" evidence="8"/>
<dbReference type="SUPFAM" id="SSF53448">
    <property type="entry name" value="Nucleotide-diphospho-sugar transferases"/>
    <property type="match status" value="1"/>
</dbReference>
<keyword evidence="4 8" id="KW-0808">Transferase</keyword>
<sequence length="673" mass="73619">MTATVATVADLDVVRPALRELARVVLPRDADDDVLALYVDGELRSTSSAPVQPGGVATTSTSSKGQRADQVLGRRRYRVPAGTRTSFATYFNAFPAGYWRRWTTVTEVVLRVRTSGEGSVGVYRSNAKGNSQRVDAVVVDPGGATSEFTLTLKPFNDGGWYWFDLVGGATDLVLEEAGWHAAPGGDAAGPGARPAGTATVSITTYDRPDYCSALLRTLGEADELVGVVDQVLVVDQGTKKVVDDSTHYPAAAAALGERLRVVDQGNLGGSGGFSRGMVETVAAGRSSYVLLLDDDVVVEPEGIVRAVVFADLARIPTIVGGHMFSMYQRSLLHALGERVQRWRFWWGPVANTLEDHDLGASNLRSTPWLHRRVDVDYNGWWMCLIPTDVVRKIGASLPVFIKWDDAEYGLRAGEADVPTVSLPGMAVWHVPWTDKDDAIDWQAYYHARNRVVAALLHSPYPRGGNVVRESFSIQVKHLLSMQYSTAELRLLALEDTLAGWENLHADLPGKLAQVRAVRAQEPDATYRTDAAAYPPTKRRKPPRRGRELEVPKTRLAILTAAAAGIVKQVRGVDELAETNPQVDVPHMDARWWLLSRFDSALVSAADGTGVAWYRRDPQRFAQLLRRSLAVHERLLREWPDLAASYRDGIEGLASVEAWRASLGLDRDAGTTAP</sequence>
<evidence type="ECO:0000313" key="8">
    <source>
        <dbReference type="EMBL" id="CAA9408021.1"/>
    </source>
</evidence>
<dbReference type="GO" id="GO:0016757">
    <property type="term" value="F:glycosyltransferase activity"/>
    <property type="evidence" value="ECO:0007669"/>
    <property type="project" value="UniProtKB-KW"/>
</dbReference>
<dbReference type="Pfam" id="PF19320">
    <property type="entry name" value="GlfT2_domain3"/>
    <property type="match status" value="1"/>
</dbReference>
<dbReference type="Pfam" id="PF17994">
    <property type="entry name" value="Glft2_N"/>
    <property type="match status" value="1"/>
</dbReference>
<dbReference type="EMBL" id="CADCUY010000265">
    <property type="protein sequence ID" value="CAA9408021.1"/>
    <property type="molecule type" value="Genomic_DNA"/>
</dbReference>
<dbReference type="InterPro" id="IPR040492">
    <property type="entry name" value="GlfT2_N"/>
</dbReference>
<gene>
    <name evidence="8" type="ORF">AVDCRST_MAG35-1274</name>
</gene>
<comment type="pathway">
    <text evidence="1">Cell wall biogenesis; cell wall polysaccharide biosynthesis.</text>
</comment>
<dbReference type="Gene3D" id="3.90.550.60">
    <property type="match status" value="1"/>
</dbReference>
<evidence type="ECO:0000256" key="1">
    <source>
        <dbReference type="ARBA" id="ARBA00004776"/>
    </source>
</evidence>
<dbReference type="Pfam" id="PF13641">
    <property type="entry name" value="Glyco_tranf_2_3"/>
    <property type="match status" value="1"/>
</dbReference>
<proteinExistence type="inferred from homology"/>
<protein>
    <submittedName>
        <fullName evidence="8">Bifunctional beta-1,5/1,6-galactofuranosyltransferase GlfT2 in cell wall galactan polymerization</fullName>
        <ecNumber evidence="8">2.4.1.288</ecNumber>
    </submittedName>
</protein>
<name>A0A6J4PDP5_9ACTN</name>
<reference evidence="8" key="1">
    <citation type="submission" date="2020-02" db="EMBL/GenBank/DDBJ databases">
        <authorList>
            <person name="Meier V. D."/>
        </authorList>
    </citation>
    <scope>NUCLEOTIDE SEQUENCE</scope>
    <source>
        <strain evidence="8">AVDCRST_MAG35</strain>
    </source>
</reference>
<evidence type="ECO:0000256" key="3">
    <source>
        <dbReference type="ARBA" id="ARBA00022676"/>
    </source>
</evidence>
<dbReference type="InterPro" id="IPR045699">
    <property type="entry name" value="GlfT2_C"/>
</dbReference>
<evidence type="ECO:0000259" key="6">
    <source>
        <dbReference type="Pfam" id="PF17994"/>
    </source>
</evidence>
<dbReference type="AlphaFoldDB" id="A0A6J4PDP5"/>
<dbReference type="InterPro" id="IPR029044">
    <property type="entry name" value="Nucleotide-diphossugar_trans"/>
</dbReference>
<evidence type="ECO:0000256" key="4">
    <source>
        <dbReference type="ARBA" id="ARBA00022679"/>
    </source>
</evidence>
<feature type="domain" description="Galactofuranosyltransferase GlfT2 N-terminal" evidence="6">
    <location>
        <begin position="66"/>
        <end position="181"/>
    </location>
</feature>
<evidence type="ECO:0000256" key="5">
    <source>
        <dbReference type="SAM" id="MobiDB-lite"/>
    </source>
</evidence>
<comment type="similarity">
    <text evidence="2">Belongs to the glycosyltransferase 2 family.</text>
</comment>
<feature type="region of interest" description="Disordered" evidence="5">
    <location>
        <begin position="46"/>
        <end position="70"/>
    </location>
</feature>
<organism evidence="8">
    <name type="scientific">uncultured Quadrisphaera sp</name>
    <dbReference type="NCBI Taxonomy" id="904978"/>
    <lineage>
        <taxon>Bacteria</taxon>
        <taxon>Bacillati</taxon>
        <taxon>Actinomycetota</taxon>
        <taxon>Actinomycetes</taxon>
        <taxon>Kineosporiales</taxon>
        <taxon>Kineosporiaceae</taxon>
        <taxon>Quadrisphaera</taxon>
        <taxon>environmental samples</taxon>
    </lineage>
</organism>
<feature type="domain" description="Galactofuranosyltransferase-2 C-terminal" evidence="7">
    <location>
        <begin position="467"/>
        <end position="660"/>
    </location>
</feature>
<evidence type="ECO:0000259" key="7">
    <source>
        <dbReference type="Pfam" id="PF19320"/>
    </source>
</evidence>
<evidence type="ECO:0000256" key="2">
    <source>
        <dbReference type="ARBA" id="ARBA00006739"/>
    </source>
</evidence>
<dbReference type="PANTHER" id="PTHR43179:SF12">
    <property type="entry name" value="GALACTOFURANOSYLTRANSFERASE GLFT2"/>
    <property type="match status" value="1"/>
</dbReference>
<accession>A0A6J4PDP5</accession>